<keyword evidence="5 8" id="KW-0812">Transmembrane</keyword>
<protein>
    <submittedName>
        <fullName evidence="10">PMT family glycosyltransferase, 4-amino-4-deoxy-L-arabinose transferase</fullName>
    </submittedName>
</protein>
<keyword evidence="6 8" id="KW-1133">Transmembrane helix</keyword>
<evidence type="ECO:0000256" key="1">
    <source>
        <dbReference type="ARBA" id="ARBA00004651"/>
    </source>
</evidence>
<feature type="transmembrane region" description="Helical" evidence="8">
    <location>
        <begin position="209"/>
        <end position="229"/>
    </location>
</feature>
<feature type="transmembrane region" description="Helical" evidence="8">
    <location>
        <begin position="409"/>
        <end position="429"/>
    </location>
</feature>
<evidence type="ECO:0000313" key="11">
    <source>
        <dbReference type="Proteomes" id="UP000004690"/>
    </source>
</evidence>
<dbReference type="GO" id="GO:0010041">
    <property type="term" value="P:response to iron(III) ion"/>
    <property type="evidence" value="ECO:0007669"/>
    <property type="project" value="TreeGrafter"/>
</dbReference>
<feature type="transmembrane region" description="Helical" evidence="8">
    <location>
        <begin position="317"/>
        <end position="337"/>
    </location>
</feature>
<feature type="domain" description="Glycosyltransferase RgtA/B/C/D-like" evidence="9">
    <location>
        <begin position="63"/>
        <end position="222"/>
    </location>
</feature>
<evidence type="ECO:0000259" key="9">
    <source>
        <dbReference type="Pfam" id="PF13231"/>
    </source>
</evidence>
<accession>I3C767</accession>
<dbReference type="AlphaFoldDB" id="I3C767"/>
<feature type="transmembrane region" description="Helical" evidence="8">
    <location>
        <begin position="258"/>
        <end position="280"/>
    </location>
</feature>
<evidence type="ECO:0000256" key="7">
    <source>
        <dbReference type="ARBA" id="ARBA00023136"/>
    </source>
</evidence>
<proteinExistence type="predicted"/>
<keyword evidence="4 10" id="KW-0808">Transferase</keyword>
<feature type="transmembrane region" description="Helical" evidence="8">
    <location>
        <begin position="114"/>
        <end position="130"/>
    </location>
</feature>
<organism evidence="10 11">
    <name type="scientific">Galbibacter orientalis DSM 19592</name>
    <dbReference type="NCBI Taxonomy" id="926559"/>
    <lineage>
        <taxon>Bacteria</taxon>
        <taxon>Pseudomonadati</taxon>
        <taxon>Bacteroidota</taxon>
        <taxon>Flavobacteriia</taxon>
        <taxon>Flavobacteriales</taxon>
        <taxon>Flavobacteriaceae</taxon>
        <taxon>Galbibacter</taxon>
    </lineage>
</organism>
<evidence type="ECO:0000256" key="6">
    <source>
        <dbReference type="ARBA" id="ARBA00022989"/>
    </source>
</evidence>
<dbReference type="PANTHER" id="PTHR33908:SF3">
    <property type="entry name" value="UNDECAPRENYL PHOSPHATE-ALPHA-4-AMINO-4-DEOXY-L-ARABINOSE ARABINOSYL TRANSFERASE"/>
    <property type="match status" value="1"/>
</dbReference>
<dbReference type="GO" id="GO:0009103">
    <property type="term" value="P:lipopolysaccharide biosynthetic process"/>
    <property type="evidence" value="ECO:0007669"/>
    <property type="project" value="UniProtKB-ARBA"/>
</dbReference>
<name>I3C767_9FLAO</name>
<gene>
    <name evidence="10" type="ORF">JoomaDRAFT_2481</name>
</gene>
<dbReference type="OrthoDB" id="8353433at2"/>
<dbReference type="STRING" id="926559.JoomaDRAFT_2481"/>
<evidence type="ECO:0000256" key="5">
    <source>
        <dbReference type="ARBA" id="ARBA00022692"/>
    </source>
</evidence>
<sequence length="540" mass="62568">MTEFIEKHSIKILLVVCVAIFISNLDVIYVNIMEARNFVTAREMLYKGNWLLTTMNDFPRYEKPPLPTWLTAISASLIGIHNLFALRLPAALSAIILVFFLYKIAVLLFNNKKLSFYASLILATSFYIIFSGRNGQWDIFTHSFMVISIYHLIKMLQYQEKCWQNSLIAGLFFGASFLSKGPVSMYALWLPFLIAYGIAYRSNISKRKILPFCAMLILGLIIGVSWFAYVRYADPQAFLDIAKEEAGNWTSYNVRPFYYYWSFFTQSGIWTIPAFVALLYPYLKNKVSNKKGYTFALAWTLASVVLLSIIPEKKSRYLLPVLIPMALNTSFYMEYLILHFKELKRGEKIPVYFNFILIGLIGVSFPIGGFIFLKDKLDGFYISFILTSVFLFTIGVCIFYFLRKKNIENVFYLVISFILTILVFGFPLAKTFNTNQNFNNINTLKTNLKLYSLGEPAPEMIWHLGYSAPEIKHGETITFPEESEFGILVNKDREDELKRIFETEYSIKLIKEYDINYTANPGERAYKNRLTSNYYLIKKD</sequence>
<evidence type="ECO:0000256" key="4">
    <source>
        <dbReference type="ARBA" id="ARBA00022679"/>
    </source>
</evidence>
<dbReference type="InterPro" id="IPR050297">
    <property type="entry name" value="LipidA_mod_glycosyltrf_83"/>
</dbReference>
<keyword evidence="3" id="KW-0328">Glycosyltransferase</keyword>
<dbReference type="HOGENOM" id="CLU_036997_0_0_10"/>
<dbReference type="RefSeq" id="WP_008612904.1">
    <property type="nucleotide sequence ID" value="NZ_JH651379.1"/>
</dbReference>
<evidence type="ECO:0000256" key="8">
    <source>
        <dbReference type="SAM" id="Phobius"/>
    </source>
</evidence>
<evidence type="ECO:0000313" key="10">
    <source>
        <dbReference type="EMBL" id="EIJ39460.1"/>
    </source>
</evidence>
<feature type="transmembrane region" description="Helical" evidence="8">
    <location>
        <begin position="12"/>
        <end position="32"/>
    </location>
</feature>
<dbReference type="Pfam" id="PF13231">
    <property type="entry name" value="PMT_2"/>
    <property type="match status" value="1"/>
</dbReference>
<dbReference type="GO" id="GO:0005886">
    <property type="term" value="C:plasma membrane"/>
    <property type="evidence" value="ECO:0007669"/>
    <property type="project" value="UniProtKB-SubCell"/>
</dbReference>
<keyword evidence="2" id="KW-1003">Cell membrane</keyword>
<feature type="transmembrane region" description="Helical" evidence="8">
    <location>
        <begin position="349"/>
        <end position="373"/>
    </location>
</feature>
<dbReference type="EMBL" id="JH651379">
    <property type="protein sequence ID" value="EIJ39460.1"/>
    <property type="molecule type" value="Genomic_DNA"/>
</dbReference>
<keyword evidence="7 8" id="KW-0472">Membrane</keyword>
<reference evidence="10 11" key="1">
    <citation type="submission" date="2012-02" db="EMBL/GenBank/DDBJ databases">
        <title>Improved High-Quality Draft genome of Joostella marina DSM 19592.</title>
        <authorList>
            <consortium name="US DOE Joint Genome Institute (JGI-PGF)"/>
            <person name="Lucas S."/>
            <person name="Copeland A."/>
            <person name="Lapidus A."/>
            <person name="Bruce D."/>
            <person name="Goodwin L."/>
            <person name="Pitluck S."/>
            <person name="Peters L."/>
            <person name="Chertkov O."/>
            <person name="Ovchinnikova G."/>
            <person name="Kyrpides N."/>
            <person name="Mavromatis K."/>
            <person name="Detter J.C."/>
            <person name="Han C."/>
            <person name="Land M."/>
            <person name="Hauser L."/>
            <person name="Markowitz V."/>
            <person name="Cheng J.-F."/>
            <person name="Hugenholtz P."/>
            <person name="Woyke T."/>
            <person name="Wu D."/>
            <person name="Tindall B."/>
            <person name="Brambilla E."/>
            <person name="Klenk H.-P."/>
            <person name="Eisen J.A."/>
        </authorList>
    </citation>
    <scope>NUCLEOTIDE SEQUENCE [LARGE SCALE GENOMIC DNA]</scope>
    <source>
        <strain evidence="10 11">DSM 19592</strain>
    </source>
</reference>
<evidence type="ECO:0000256" key="2">
    <source>
        <dbReference type="ARBA" id="ARBA00022475"/>
    </source>
</evidence>
<dbReference type="InterPro" id="IPR038731">
    <property type="entry name" value="RgtA/B/C-like"/>
</dbReference>
<feature type="transmembrane region" description="Helical" evidence="8">
    <location>
        <begin position="379"/>
        <end position="402"/>
    </location>
</feature>
<dbReference type="PANTHER" id="PTHR33908">
    <property type="entry name" value="MANNOSYLTRANSFERASE YKCB-RELATED"/>
    <property type="match status" value="1"/>
</dbReference>
<dbReference type="eggNOG" id="COG1807">
    <property type="taxonomic scope" value="Bacteria"/>
</dbReference>
<dbReference type="Proteomes" id="UP000004690">
    <property type="component" value="Unassembled WGS sequence"/>
</dbReference>
<feature type="transmembrane region" description="Helical" evidence="8">
    <location>
        <begin position="185"/>
        <end position="202"/>
    </location>
</feature>
<dbReference type="GO" id="GO:0016763">
    <property type="term" value="F:pentosyltransferase activity"/>
    <property type="evidence" value="ECO:0007669"/>
    <property type="project" value="TreeGrafter"/>
</dbReference>
<evidence type="ECO:0000256" key="3">
    <source>
        <dbReference type="ARBA" id="ARBA00022676"/>
    </source>
</evidence>
<keyword evidence="11" id="KW-1185">Reference proteome</keyword>
<feature type="transmembrane region" description="Helical" evidence="8">
    <location>
        <begin position="69"/>
        <end position="102"/>
    </location>
</feature>
<feature type="transmembrane region" description="Helical" evidence="8">
    <location>
        <begin position="292"/>
        <end position="311"/>
    </location>
</feature>
<comment type="subcellular location">
    <subcellularLocation>
        <location evidence="1">Cell membrane</location>
        <topology evidence="1">Multi-pass membrane protein</topology>
    </subcellularLocation>
</comment>